<comment type="similarity">
    <text evidence="1 2">Belongs to the anti-sigma-factor antagonist family.</text>
</comment>
<dbReference type="PANTHER" id="PTHR33495:SF2">
    <property type="entry name" value="ANTI-SIGMA FACTOR ANTAGONIST TM_1081-RELATED"/>
    <property type="match status" value="1"/>
</dbReference>
<name>A0AAD1ME21_9MYCO</name>
<keyword evidence="5" id="KW-1185">Reference proteome</keyword>
<dbReference type="Gene3D" id="3.30.750.24">
    <property type="entry name" value="STAS domain"/>
    <property type="match status" value="1"/>
</dbReference>
<dbReference type="InterPro" id="IPR036513">
    <property type="entry name" value="STAS_dom_sf"/>
</dbReference>
<dbReference type="PANTHER" id="PTHR33495">
    <property type="entry name" value="ANTI-SIGMA FACTOR ANTAGONIST TM_1081-RELATED-RELATED"/>
    <property type="match status" value="1"/>
</dbReference>
<reference evidence="4 5" key="1">
    <citation type="journal article" date="2019" name="Emerg. Microbes Infect.">
        <title>Comprehensive subspecies identification of 175 nontuberculous mycobacteria species based on 7547 genomic profiles.</title>
        <authorList>
            <person name="Matsumoto Y."/>
            <person name="Kinjo T."/>
            <person name="Motooka D."/>
            <person name="Nabeya D."/>
            <person name="Jung N."/>
            <person name="Uechi K."/>
            <person name="Horii T."/>
            <person name="Iida T."/>
            <person name="Fujita J."/>
            <person name="Nakamura S."/>
        </authorList>
    </citation>
    <scope>NUCLEOTIDE SEQUENCE [LARGE SCALE GENOMIC DNA]</scope>
    <source>
        <strain evidence="4 5">JCM 12143</strain>
    </source>
</reference>
<dbReference type="RefSeq" id="WP_085261419.1">
    <property type="nucleotide sequence ID" value="NZ_AP022564.1"/>
</dbReference>
<dbReference type="NCBIfam" id="TIGR00377">
    <property type="entry name" value="ant_ant_sig"/>
    <property type="match status" value="1"/>
</dbReference>
<feature type="domain" description="STAS" evidence="3">
    <location>
        <begin position="3"/>
        <end position="115"/>
    </location>
</feature>
<proteinExistence type="inferred from homology"/>
<dbReference type="Proteomes" id="UP000467636">
    <property type="component" value="Chromosome"/>
</dbReference>
<dbReference type="EMBL" id="AP022564">
    <property type="protein sequence ID" value="BBX20862.1"/>
    <property type="molecule type" value="Genomic_DNA"/>
</dbReference>
<dbReference type="Pfam" id="PF01740">
    <property type="entry name" value="STAS"/>
    <property type="match status" value="1"/>
</dbReference>
<dbReference type="InterPro" id="IPR002645">
    <property type="entry name" value="STAS_dom"/>
</dbReference>
<evidence type="ECO:0000313" key="5">
    <source>
        <dbReference type="Proteomes" id="UP000467636"/>
    </source>
</evidence>
<dbReference type="GO" id="GO:0043856">
    <property type="term" value="F:anti-sigma factor antagonist activity"/>
    <property type="evidence" value="ECO:0007669"/>
    <property type="project" value="InterPro"/>
</dbReference>
<organism evidence="4 5">
    <name type="scientific">Mycolicibacter terrae</name>
    <dbReference type="NCBI Taxonomy" id="1788"/>
    <lineage>
        <taxon>Bacteria</taxon>
        <taxon>Bacillati</taxon>
        <taxon>Actinomycetota</taxon>
        <taxon>Actinomycetes</taxon>
        <taxon>Mycobacteriales</taxon>
        <taxon>Mycobacteriaceae</taxon>
        <taxon>Mycolicibacter</taxon>
    </lineage>
</organism>
<evidence type="ECO:0000256" key="2">
    <source>
        <dbReference type="RuleBase" id="RU003749"/>
    </source>
</evidence>
<evidence type="ECO:0000259" key="3">
    <source>
        <dbReference type="PROSITE" id="PS50801"/>
    </source>
</evidence>
<sequence length="120" mass="12619">MELIVRQESVDGAVLLRVAGEIDSSNVGEFAERLATAIPQDCDPSRPLVVDLQDVTFFGSAGLNAVLACHEKGTANGASVRLVANRPEVLDPIRVTKLDSVLALYPTVSEAIVGTTSAKT</sequence>
<dbReference type="PROSITE" id="PS50801">
    <property type="entry name" value="STAS"/>
    <property type="match status" value="1"/>
</dbReference>
<evidence type="ECO:0000256" key="1">
    <source>
        <dbReference type="ARBA" id="ARBA00009013"/>
    </source>
</evidence>
<gene>
    <name evidence="4" type="ORF">MTER_02730</name>
</gene>
<accession>A0AAD1ME21</accession>
<dbReference type="SUPFAM" id="SSF52091">
    <property type="entry name" value="SpoIIaa-like"/>
    <property type="match status" value="1"/>
</dbReference>
<dbReference type="AlphaFoldDB" id="A0AAD1ME21"/>
<dbReference type="InterPro" id="IPR003658">
    <property type="entry name" value="Anti-sigma_ant"/>
</dbReference>
<dbReference type="CDD" id="cd07043">
    <property type="entry name" value="STAS_anti-anti-sigma_factors"/>
    <property type="match status" value="1"/>
</dbReference>
<protein>
    <recommendedName>
        <fullName evidence="2">Anti-sigma factor antagonist</fullName>
    </recommendedName>
</protein>
<evidence type="ECO:0000313" key="4">
    <source>
        <dbReference type="EMBL" id="BBX20862.1"/>
    </source>
</evidence>